<dbReference type="HOGENOM" id="CLU_2099970_0_0_1"/>
<dbReference type="InterPro" id="IPR017981">
    <property type="entry name" value="GPCR_2-like_7TM"/>
</dbReference>
<dbReference type="KEGG" id="tad:TRIADDRAFT_52616"/>
<dbReference type="RefSeq" id="XP_002108294.1">
    <property type="nucleotide sequence ID" value="XM_002108258.1"/>
</dbReference>
<reference evidence="7 8" key="1">
    <citation type="journal article" date="2008" name="Nature">
        <title>The Trichoplax genome and the nature of placozoans.</title>
        <authorList>
            <person name="Srivastava M."/>
            <person name="Begovic E."/>
            <person name="Chapman J."/>
            <person name="Putnam N.H."/>
            <person name="Hellsten U."/>
            <person name="Kawashima T."/>
            <person name="Kuo A."/>
            <person name="Mitros T."/>
            <person name="Salamov A."/>
            <person name="Carpenter M.L."/>
            <person name="Signorovitch A.Y."/>
            <person name="Moreno M.A."/>
            <person name="Kamm K."/>
            <person name="Grimwood J."/>
            <person name="Schmutz J."/>
            <person name="Shapiro H."/>
            <person name="Grigoriev I.V."/>
            <person name="Buss L.W."/>
            <person name="Schierwater B."/>
            <person name="Dellaporta S.L."/>
            <person name="Rokhsar D.S."/>
        </authorList>
    </citation>
    <scope>NUCLEOTIDE SEQUENCE [LARGE SCALE GENOMIC DNA]</scope>
    <source>
        <strain evidence="7 8">Grell-BS-1999</strain>
    </source>
</reference>
<evidence type="ECO:0000256" key="2">
    <source>
        <dbReference type="ARBA" id="ARBA00022692"/>
    </source>
</evidence>
<keyword evidence="4 5" id="KW-0472">Membrane</keyword>
<evidence type="ECO:0000256" key="4">
    <source>
        <dbReference type="ARBA" id="ARBA00023136"/>
    </source>
</evidence>
<evidence type="ECO:0000256" key="5">
    <source>
        <dbReference type="SAM" id="Phobius"/>
    </source>
</evidence>
<dbReference type="Proteomes" id="UP000009022">
    <property type="component" value="Unassembled WGS sequence"/>
</dbReference>
<protein>
    <recommendedName>
        <fullName evidence="6">G-protein coupled receptors family 2 profile 2 domain-containing protein</fullName>
    </recommendedName>
</protein>
<accession>B3RJG4</accession>
<comment type="subcellular location">
    <subcellularLocation>
        <location evidence="1">Membrane</location>
        <topology evidence="1">Multi-pass membrane protein</topology>
    </subcellularLocation>
</comment>
<dbReference type="GO" id="GO:0007166">
    <property type="term" value="P:cell surface receptor signaling pathway"/>
    <property type="evidence" value="ECO:0007669"/>
    <property type="project" value="InterPro"/>
</dbReference>
<dbReference type="InterPro" id="IPR017983">
    <property type="entry name" value="GPCR_2_secretin-like_CS"/>
</dbReference>
<feature type="domain" description="G-protein coupled receptors family 2 profile 2" evidence="6">
    <location>
        <begin position="1"/>
        <end position="77"/>
    </location>
</feature>
<evidence type="ECO:0000259" key="6">
    <source>
        <dbReference type="PROSITE" id="PS50261"/>
    </source>
</evidence>
<dbReference type="OMA" id="XHKAFAY"/>
<evidence type="ECO:0000313" key="8">
    <source>
        <dbReference type="Proteomes" id="UP000009022"/>
    </source>
</evidence>
<keyword evidence="3 5" id="KW-1133">Transmembrane helix</keyword>
<dbReference type="PROSITE" id="PS50261">
    <property type="entry name" value="G_PROTEIN_RECEP_F2_4"/>
    <property type="match status" value="1"/>
</dbReference>
<dbReference type="OrthoDB" id="1100386at2759"/>
<dbReference type="SUPFAM" id="SSF81321">
    <property type="entry name" value="Family A G protein-coupled receptor-like"/>
    <property type="match status" value="1"/>
</dbReference>
<dbReference type="CTD" id="6749509"/>
<evidence type="ECO:0000256" key="1">
    <source>
        <dbReference type="ARBA" id="ARBA00004141"/>
    </source>
</evidence>
<dbReference type="PROSITE" id="PS00650">
    <property type="entry name" value="G_PROTEIN_RECEP_F2_2"/>
    <property type="match status" value="1"/>
</dbReference>
<dbReference type="AlphaFoldDB" id="B3RJG4"/>
<evidence type="ECO:0000256" key="3">
    <source>
        <dbReference type="ARBA" id="ARBA00022989"/>
    </source>
</evidence>
<dbReference type="EMBL" id="DS985241">
    <property type="protein sequence ID" value="EDV29092.1"/>
    <property type="molecule type" value="Genomic_DNA"/>
</dbReference>
<name>B3RJG4_TRIAD</name>
<dbReference type="PANTHER" id="PTHR12011">
    <property type="entry name" value="ADHESION G-PROTEIN COUPLED RECEPTOR"/>
    <property type="match status" value="1"/>
</dbReference>
<feature type="transmembrane region" description="Helical" evidence="5">
    <location>
        <begin position="52"/>
        <end position="75"/>
    </location>
</feature>
<dbReference type="GeneID" id="6749509"/>
<dbReference type="PRINTS" id="PR00249">
    <property type="entry name" value="GPCRSECRETIN"/>
</dbReference>
<sequence length="116" mass="13189">MTVKAALSTKKIQSSKQKYVKARTAIKGVLVLTPLLGITWIIGLFSFNNDLIVFQFLFAIANSLQGFLIFILYCFRNPQVRTAFTKNRKNAFISWVFNSATRKSERSTSRKNMSSV</sequence>
<dbReference type="GO" id="GO:0004930">
    <property type="term" value="F:G protein-coupled receptor activity"/>
    <property type="evidence" value="ECO:0007669"/>
    <property type="project" value="InterPro"/>
</dbReference>
<dbReference type="Pfam" id="PF00002">
    <property type="entry name" value="7tm_2"/>
    <property type="match status" value="1"/>
</dbReference>
<keyword evidence="2 5" id="KW-0812">Transmembrane</keyword>
<dbReference type="InParanoid" id="B3RJG4"/>
<organism evidence="7 8">
    <name type="scientific">Trichoplax adhaerens</name>
    <name type="common">Trichoplax reptans</name>
    <dbReference type="NCBI Taxonomy" id="10228"/>
    <lineage>
        <taxon>Eukaryota</taxon>
        <taxon>Metazoa</taxon>
        <taxon>Placozoa</taxon>
        <taxon>Uniplacotomia</taxon>
        <taxon>Trichoplacea</taxon>
        <taxon>Trichoplacidae</taxon>
        <taxon>Trichoplax</taxon>
    </lineage>
</organism>
<gene>
    <name evidence="7" type="ORF">TRIADDRAFT_52616</name>
</gene>
<proteinExistence type="predicted"/>
<evidence type="ECO:0000313" key="7">
    <source>
        <dbReference type="EMBL" id="EDV29092.1"/>
    </source>
</evidence>
<dbReference type="PANTHER" id="PTHR12011:SF347">
    <property type="entry name" value="FI21270P1-RELATED"/>
    <property type="match status" value="1"/>
</dbReference>
<dbReference type="InterPro" id="IPR000832">
    <property type="entry name" value="GPCR_2_secretin-like"/>
</dbReference>
<keyword evidence="8" id="KW-1185">Reference proteome</keyword>
<dbReference type="GO" id="GO:0016020">
    <property type="term" value="C:membrane"/>
    <property type="evidence" value="ECO:0007669"/>
    <property type="project" value="UniProtKB-SubCell"/>
</dbReference>
<dbReference type="Gene3D" id="1.20.1070.10">
    <property type="entry name" value="Rhodopsin 7-helix transmembrane proteins"/>
    <property type="match status" value="1"/>
</dbReference>
<feature type="transmembrane region" description="Helical" evidence="5">
    <location>
        <begin position="25"/>
        <end position="46"/>
    </location>
</feature>
<dbReference type="PhylomeDB" id="B3RJG4"/>